<feature type="compositionally biased region" description="Polar residues" evidence="1">
    <location>
        <begin position="140"/>
        <end position="158"/>
    </location>
</feature>
<evidence type="ECO:0000313" key="2">
    <source>
        <dbReference type="EMBL" id="ORE85426.1"/>
    </source>
</evidence>
<evidence type="ECO:0000313" key="3">
    <source>
        <dbReference type="Proteomes" id="UP000192342"/>
    </source>
</evidence>
<name>A0A1Y1SAK4_9GAMM</name>
<evidence type="ECO:0000256" key="1">
    <source>
        <dbReference type="SAM" id="MobiDB-lite"/>
    </source>
</evidence>
<sequence length="158" mass="17471">MHGHGNLKLPSGVHADLAEAMRAQHEHDFVSARRLLKRHLDAHPGDPQALLVLSAVEAATGHWSRARASCAPLSTQMPDWIVAACLGQVASGEDEIRATLSILENIPEDHTDASALWARDIKSELKHRLAHRQWRPHAPHQSQAEDVQKNNAQQISPR</sequence>
<accession>A0A1Y1SAK4</accession>
<dbReference type="EMBL" id="AQQV01000004">
    <property type="protein sequence ID" value="ORE85426.1"/>
    <property type="molecule type" value="Genomic_DNA"/>
</dbReference>
<dbReference type="RefSeq" id="WP_158523222.1">
    <property type="nucleotide sequence ID" value="NZ_AQQV01000004.1"/>
</dbReference>
<gene>
    <name evidence="2" type="ORF">ATO7_14428</name>
</gene>
<proteinExistence type="predicted"/>
<dbReference type="Proteomes" id="UP000192342">
    <property type="component" value="Unassembled WGS sequence"/>
</dbReference>
<organism evidence="2 3">
    <name type="scientific">Oceanococcus atlanticus</name>
    <dbReference type="NCBI Taxonomy" id="1317117"/>
    <lineage>
        <taxon>Bacteria</taxon>
        <taxon>Pseudomonadati</taxon>
        <taxon>Pseudomonadota</taxon>
        <taxon>Gammaproteobacteria</taxon>
        <taxon>Chromatiales</taxon>
        <taxon>Oceanococcaceae</taxon>
        <taxon>Oceanococcus</taxon>
    </lineage>
</organism>
<feature type="region of interest" description="Disordered" evidence="1">
    <location>
        <begin position="128"/>
        <end position="158"/>
    </location>
</feature>
<feature type="compositionally biased region" description="Basic residues" evidence="1">
    <location>
        <begin position="128"/>
        <end position="138"/>
    </location>
</feature>
<dbReference type="Pfam" id="PF14559">
    <property type="entry name" value="TPR_19"/>
    <property type="match status" value="1"/>
</dbReference>
<comment type="caution">
    <text evidence="2">The sequence shown here is derived from an EMBL/GenBank/DDBJ whole genome shotgun (WGS) entry which is preliminary data.</text>
</comment>
<dbReference type="STRING" id="1317117.ATO7_14428"/>
<reference evidence="2 3" key="1">
    <citation type="submission" date="2013-04" db="EMBL/GenBank/DDBJ databases">
        <title>Oceanococcus atlanticus 22II-S10r2 Genome Sequencing.</title>
        <authorList>
            <person name="Lai Q."/>
            <person name="Li G."/>
            <person name="Shao Z."/>
        </authorList>
    </citation>
    <scope>NUCLEOTIDE SEQUENCE [LARGE SCALE GENOMIC DNA]</scope>
    <source>
        <strain evidence="2 3">22II-S10r2</strain>
    </source>
</reference>
<protein>
    <submittedName>
        <fullName evidence="2">Uncharacterized protein</fullName>
    </submittedName>
</protein>
<keyword evidence="3" id="KW-1185">Reference proteome</keyword>
<dbReference type="AlphaFoldDB" id="A0A1Y1SAK4"/>